<dbReference type="KEGG" id="rhi:NGR_b10430"/>
<evidence type="ECO:0000259" key="1">
    <source>
        <dbReference type="Pfam" id="PF07929"/>
    </source>
</evidence>
<keyword evidence="2" id="KW-0614">Plasmid</keyword>
<accession>C3KQY8</accession>
<reference evidence="3" key="1">
    <citation type="journal article" date="2004" name="J. Bacteriol.">
        <title>An evolutionary hot spot: the pNGR234b replicon of Rhizobium sp. strain NGR234.</title>
        <authorList>
            <person name="Streit W.R."/>
            <person name="Schmitz R.A."/>
            <person name="Perret X."/>
            <person name="Staehelin C."/>
            <person name="Deakin W.J."/>
            <person name="Raasch C."/>
            <person name="Liesegang H."/>
            <person name="Broughton W.J."/>
        </authorList>
    </citation>
    <scope>NUCLEOTIDE SEQUENCE [LARGE SCALE GENOMIC DNA]</scope>
    <source>
        <strain evidence="3">NBRC 101917 / NGR234</strain>
    </source>
</reference>
<dbReference type="Pfam" id="PF07929">
    <property type="entry name" value="PRiA4_ORF3"/>
    <property type="match status" value="1"/>
</dbReference>
<protein>
    <recommendedName>
        <fullName evidence="1">Plasmid pRiA4b Orf3-like domain-containing protein</fullName>
    </recommendedName>
</protein>
<reference evidence="2 3" key="2">
    <citation type="journal article" date="2009" name="Appl. Environ. Microbiol.">
        <title>Rhizobium sp. strain NGR234 possesses a remarkable number of secretion systems.</title>
        <authorList>
            <person name="Schmeisser C."/>
            <person name="Liesegang H."/>
            <person name="Krysciak D."/>
            <person name="Bakkou N."/>
            <person name="Le Quere A."/>
            <person name="Wollherr A."/>
            <person name="Heinemeyer I."/>
            <person name="Morgenstern B."/>
            <person name="Pommerening-Roeser A."/>
            <person name="Flores M."/>
            <person name="Palacios R."/>
            <person name="Brenner S."/>
            <person name="Gottschalk G."/>
            <person name="Schmitz R.A."/>
            <person name="Broughton W.J."/>
            <person name="Perret X."/>
            <person name="Strittmatter A.W."/>
            <person name="Streit W.R."/>
        </authorList>
    </citation>
    <scope>NUCLEOTIDE SEQUENCE [LARGE SCALE GENOMIC DNA]</scope>
    <source>
        <strain evidence="3">NBRC 101917 / NGR234</strain>
    </source>
</reference>
<gene>
    <name evidence="2" type="ordered locus">NGR_b10430</name>
</gene>
<dbReference type="PANTHER" id="PTHR41878:SF1">
    <property type="entry name" value="TNPR PROTEIN"/>
    <property type="match status" value="1"/>
</dbReference>
<evidence type="ECO:0000313" key="3">
    <source>
        <dbReference type="Proteomes" id="UP000001054"/>
    </source>
</evidence>
<evidence type="ECO:0000313" key="2">
    <source>
        <dbReference type="EMBL" id="ACP22496.1"/>
    </source>
</evidence>
<dbReference type="PANTHER" id="PTHR41878">
    <property type="entry name" value="LEXA REPRESSOR-RELATED"/>
    <property type="match status" value="1"/>
</dbReference>
<geneLocation type="plasmid" evidence="3">
    <name>sym pNGR234b</name>
</geneLocation>
<dbReference type="InterPro" id="IPR012912">
    <property type="entry name" value="Plasmid_pRiA4b_Orf3-like"/>
</dbReference>
<dbReference type="HOGENOM" id="CLU_085055_3_1_5"/>
<dbReference type="OrthoDB" id="9816539at2"/>
<dbReference type="PATRIC" id="fig|394.7.peg.1451"/>
<feature type="domain" description="Plasmid pRiA4b Orf3-like" evidence="1">
    <location>
        <begin position="27"/>
        <end position="197"/>
    </location>
</feature>
<dbReference type="AlphaFoldDB" id="C3KQY8"/>
<dbReference type="Gene3D" id="3.10.290.30">
    <property type="entry name" value="MM3350-like"/>
    <property type="match status" value="1"/>
</dbReference>
<dbReference type="InterPro" id="IPR024047">
    <property type="entry name" value="MM3350-like_sf"/>
</dbReference>
<dbReference type="Proteomes" id="UP000001054">
    <property type="component" value="Plasmid pNGR234b"/>
</dbReference>
<sequence length="229" mass="26989">MAFFRRLDLTLADPCMFTCSMFKAINAVQIHVSLDEIEPAVWRRLILPSRWNLEQLHLAIQAAFNWWNYHLHEFQIGGLRYGDVELLTEDAFEDDLRVFDFREIRLCDFEHGTIFNYLYDFGDSWRHSVAIEDFKALDITPKHGTCIDGRRARPPEDVGGVLGYERFLEIMSDREDPECVETKRWCGGRFDPEWFDLAVVDKDVRNALRLNVKRRLYQPKPKRSEPTTA</sequence>
<dbReference type="SUPFAM" id="SSF159941">
    <property type="entry name" value="MM3350-like"/>
    <property type="match status" value="1"/>
</dbReference>
<organism evidence="2 3">
    <name type="scientific">Sinorhizobium fredii (strain NBRC 101917 / NGR234)</name>
    <dbReference type="NCBI Taxonomy" id="394"/>
    <lineage>
        <taxon>Bacteria</taxon>
        <taxon>Pseudomonadati</taxon>
        <taxon>Pseudomonadota</taxon>
        <taxon>Alphaproteobacteria</taxon>
        <taxon>Hyphomicrobiales</taxon>
        <taxon>Rhizobiaceae</taxon>
        <taxon>Sinorhizobium/Ensifer group</taxon>
        <taxon>Sinorhizobium</taxon>
    </lineage>
</organism>
<proteinExistence type="predicted"/>
<dbReference type="EMBL" id="CP000874">
    <property type="protein sequence ID" value="ACP22496.1"/>
    <property type="molecule type" value="Genomic_DNA"/>
</dbReference>
<keyword evidence="3" id="KW-1185">Reference proteome</keyword>
<name>C3KQY8_SINFN</name>